<dbReference type="InterPro" id="IPR018060">
    <property type="entry name" value="HTH_AraC"/>
</dbReference>
<dbReference type="InterPro" id="IPR018062">
    <property type="entry name" value="HTH_AraC-typ_CS"/>
</dbReference>
<gene>
    <name evidence="5" type="primary">adaA_3</name>
    <name evidence="5" type="ORF">ERS852444_02604</name>
</gene>
<evidence type="ECO:0000259" key="4">
    <source>
        <dbReference type="PROSITE" id="PS01124"/>
    </source>
</evidence>
<keyword evidence="1" id="KW-0805">Transcription regulation</keyword>
<organism evidence="5 6">
    <name type="scientific">Roseburia inulinivorans</name>
    <dbReference type="NCBI Taxonomy" id="360807"/>
    <lineage>
        <taxon>Bacteria</taxon>
        <taxon>Bacillati</taxon>
        <taxon>Bacillota</taxon>
        <taxon>Clostridia</taxon>
        <taxon>Lachnospirales</taxon>
        <taxon>Lachnospiraceae</taxon>
        <taxon>Roseburia</taxon>
    </lineage>
</organism>
<dbReference type="EMBL" id="CYXX01000022">
    <property type="protein sequence ID" value="CUN22819.1"/>
    <property type="molecule type" value="Genomic_DNA"/>
</dbReference>
<evidence type="ECO:0000313" key="6">
    <source>
        <dbReference type="Proteomes" id="UP000095453"/>
    </source>
</evidence>
<dbReference type="GO" id="GO:0003700">
    <property type="term" value="F:DNA-binding transcription factor activity"/>
    <property type="evidence" value="ECO:0007669"/>
    <property type="project" value="InterPro"/>
</dbReference>
<dbReference type="PROSITE" id="PS00041">
    <property type="entry name" value="HTH_ARAC_FAMILY_1"/>
    <property type="match status" value="1"/>
</dbReference>
<dbReference type="InterPro" id="IPR020449">
    <property type="entry name" value="Tscrpt_reg_AraC-type_HTH"/>
</dbReference>
<dbReference type="SUPFAM" id="SSF46689">
    <property type="entry name" value="Homeodomain-like"/>
    <property type="match status" value="2"/>
</dbReference>
<dbReference type="GO" id="GO:0008168">
    <property type="term" value="F:methyltransferase activity"/>
    <property type="evidence" value="ECO:0007669"/>
    <property type="project" value="UniProtKB-KW"/>
</dbReference>
<keyword evidence="2" id="KW-0238">DNA-binding</keyword>
<dbReference type="EC" id="2.1.1.-" evidence="5"/>
<feature type="domain" description="HTH araC/xylS-type" evidence="4">
    <location>
        <begin position="113"/>
        <end position="211"/>
    </location>
</feature>
<dbReference type="GO" id="GO:0032259">
    <property type="term" value="P:methylation"/>
    <property type="evidence" value="ECO:0007669"/>
    <property type="project" value="UniProtKB-KW"/>
</dbReference>
<dbReference type="PRINTS" id="PR00032">
    <property type="entry name" value="HTHARAC"/>
</dbReference>
<evidence type="ECO:0000256" key="2">
    <source>
        <dbReference type="ARBA" id="ARBA00023125"/>
    </source>
</evidence>
<dbReference type="AlphaFoldDB" id="A0A173V670"/>
<evidence type="ECO:0000256" key="1">
    <source>
        <dbReference type="ARBA" id="ARBA00023015"/>
    </source>
</evidence>
<dbReference type="PROSITE" id="PS01124">
    <property type="entry name" value="HTH_ARAC_FAMILY_2"/>
    <property type="match status" value="1"/>
</dbReference>
<evidence type="ECO:0000313" key="5">
    <source>
        <dbReference type="EMBL" id="CUN22819.1"/>
    </source>
</evidence>
<dbReference type="PANTHER" id="PTHR43280:SF2">
    <property type="entry name" value="HTH-TYPE TRANSCRIPTIONAL REGULATOR EXSA"/>
    <property type="match status" value="1"/>
</dbReference>
<dbReference type="PANTHER" id="PTHR43280">
    <property type="entry name" value="ARAC-FAMILY TRANSCRIPTIONAL REGULATOR"/>
    <property type="match status" value="1"/>
</dbReference>
<keyword evidence="3" id="KW-0804">Transcription</keyword>
<dbReference type="RefSeq" id="WP_242854039.1">
    <property type="nucleotide sequence ID" value="NZ_CYXX01000022.1"/>
</dbReference>
<reference evidence="5 6" key="1">
    <citation type="submission" date="2015-09" db="EMBL/GenBank/DDBJ databases">
        <authorList>
            <consortium name="Pathogen Informatics"/>
        </authorList>
    </citation>
    <scope>NUCLEOTIDE SEQUENCE [LARGE SCALE GENOMIC DNA]</scope>
    <source>
        <strain evidence="5 6">2789STDY5608887</strain>
    </source>
</reference>
<sequence>MKNGWCQNITLLAGEEVEAVIASIRSYLETVRKNEMITRQFLLSLRTDVTQMVYVWLSEMGIYANALFSDKESENSMLGAVNGFNEMMEYVENLMRKAVGYKLYITKEDSVADQICTYIDSHFREEIHRDELAELVYLNTDYMSRMFKKEKGVSISNYILQKRVDEAKKLLCGSSLPINTVSLHIGYSNFSYFTKMFKENTGLTPLEYRRKFGEGTHV</sequence>
<dbReference type="InterPro" id="IPR009057">
    <property type="entry name" value="Homeodomain-like_sf"/>
</dbReference>
<dbReference type="Pfam" id="PF12833">
    <property type="entry name" value="HTH_18"/>
    <property type="match status" value="1"/>
</dbReference>
<proteinExistence type="predicted"/>
<name>A0A173V670_9FIRM</name>
<dbReference type="GO" id="GO:0043565">
    <property type="term" value="F:sequence-specific DNA binding"/>
    <property type="evidence" value="ECO:0007669"/>
    <property type="project" value="InterPro"/>
</dbReference>
<protein>
    <submittedName>
        <fullName evidence="5">Methylphosphotriester-DNA--protein-cysteine S-methyltransferase</fullName>
        <ecNumber evidence="5">2.1.1.-</ecNumber>
    </submittedName>
</protein>
<dbReference type="Proteomes" id="UP000095453">
    <property type="component" value="Unassembled WGS sequence"/>
</dbReference>
<keyword evidence="5" id="KW-0489">Methyltransferase</keyword>
<dbReference type="SMART" id="SM00342">
    <property type="entry name" value="HTH_ARAC"/>
    <property type="match status" value="1"/>
</dbReference>
<keyword evidence="5" id="KW-0808">Transferase</keyword>
<evidence type="ECO:0000256" key="3">
    <source>
        <dbReference type="ARBA" id="ARBA00023163"/>
    </source>
</evidence>
<accession>A0A173V670</accession>
<dbReference type="Gene3D" id="1.10.10.60">
    <property type="entry name" value="Homeodomain-like"/>
    <property type="match status" value="2"/>
</dbReference>